<dbReference type="AlphaFoldDB" id="A0A512D1M0"/>
<evidence type="ECO:0000313" key="2">
    <source>
        <dbReference type="EMBL" id="GEO30362.1"/>
    </source>
</evidence>
<dbReference type="NCBIfam" id="TIGR03988">
    <property type="entry name" value="antisig_RsrA"/>
    <property type="match status" value="1"/>
</dbReference>
<gene>
    <name evidence="2" type="ORF">TAE01_21720</name>
</gene>
<dbReference type="InterPro" id="IPR027383">
    <property type="entry name" value="Znf_put"/>
</dbReference>
<feature type="domain" description="Putative zinc-finger" evidence="1">
    <location>
        <begin position="19"/>
        <end position="52"/>
    </location>
</feature>
<proteinExistence type="predicted"/>
<evidence type="ECO:0000313" key="3">
    <source>
        <dbReference type="Proteomes" id="UP000321534"/>
    </source>
</evidence>
<protein>
    <recommendedName>
        <fullName evidence="1">Putative zinc-finger domain-containing protein</fullName>
    </recommendedName>
</protein>
<dbReference type="Pfam" id="PF13490">
    <property type="entry name" value="zf-HC2"/>
    <property type="match status" value="1"/>
</dbReference>
<name>A0A512D1M0_9MICO</name>
<keyword evidence="3" id="KW-1185">Reference proteome</keyword>
<evidence type="ECO:0000259" key="1">
    <source>
        <dbReference type="Pfam" id="PF13490"/>
    </source>
</evidence>
<organism evidence="2 3">
    <name type="scientific">Terrabacter aerolatus</name>
    <dbReference type="NCBI Taxonomy" id="422442"/>
    <lineage>
        <taxon>Bacteria</taxon>
        <taxon>Bacillati</taxon>
        <taxon>Actinomycetota</taxon>
        <taxon>Actinomycetes</taxon>
        <taxon>Micrococcales</taxon>
        <taxon>Intrasporangiaceae</taxon>
        <taxon>Terrabacter</taxon>
    </lineage>
</organism>
<dbReference type="RefSeq" id="WP_147066263.1">
    <property type="nucleotide sequence ID" value="NZ_BAAARO010000016.1"/>
</dbReference>
<dbReference type="Proteomes" id="UP000321534">
    <property type="component" value="Unassembled WGS sequence"/>
</dbReference>
<sequence length="97" mass="10693">MSDQTTAGAPGGETSRTDCSEALLRVYEYLDGELGPDECAKIQAHLDECGPCLKEYDLDTTLKSLIKRSCECEQAPEALRMTIMSRISMTMIQVDRG</sequence>
<dbReference type="EMBL" id="BJYX01000010">
    <property type="protein sequence ID" value="GEO30362.1"/>
    <property type="molecule type" value="Genomic_DNA"/>
</dbReference>
<reference evidence="2 3" key="1">
    <citation type="submission" date="2019-07" db="EMBL/GenBank/DDBJ databases">
        <title>Whole genome shotgun sequence of Terrabacter aerolatus NBRC 106305.</title>
        <authorList>
            <person name="Hosoyama A."/>
            <person name="Uohara A."/>
            <person name="Ohji S."/>
            <person name="Ichikawa N."/>
        </authorList>
    </citation>
    <scope>NUCLEOTIDE SEQUENCE [LARGE SCALE GENOMIC DNA]</scope>
    <source>
        <strain evidence="2 3">NBRC 106305</strain>
    </source>
</reference>
<comment type="caution">
    <text evidence="2">The sequence shown here is derived from an EMBL/GenBank/DDBJ whole genome shotgun (WGS) entry which is preliminary data.</text>
</comment>
<dbReference type="InterPro" id="IPR024020">
    <property type="entry name" value="Anit_sigma_mycothiol_RsrA"/>
</dbReference>
<accession>A0A512D1M0</accession>
<dbReference type="OrthoDB" id="3267840at2"/>